<proteinExistence type="predicted"/>
<name>A0ABQ9ZRP8_9CRUS</name>
<comment type="caution">
    <text evidence="1">The sequence shown here is derived from an EMBL/GenBank/DDBJ whole genome shotgun (WGS) entry which is preliminary data.</text>
</comment>
<evidence type="ECO:0000313" key="1">
    <source>
        <dbReference type="EMBL" id="KAK4015592.1"/>
    </source>
</evidence>
<protein>
    <submittedName>
        <fullName evidence="1">Uncharacterized protein</fullName>
    </submittedName>
</protein>
<sequence length="309" mass="35509">MTGSRNFSLKIISRSIKAVNAIRIVHWIQVGNGYLRPQCPWGKDNVVTSATRQSEGNGLYQKLLNVNGLTLHQENDSQRLQPLWYINNIEASVENTPENTCHLQLYLHSCHSVLCIKVVVHELYAFIKKSRNTFYRNMGEHPKTVGFLLQRWAIRAIDLLRWIVRQPSMIQLGVRLRLSSLATAVGKGARRIESRNFNFHEGAAFEQDFDDSRVTVYIQSLPFVQLFSGTWLSLFRKASRVVSTLIILSIYKFFQLCCKNQASVHEGYAGTVRHQQILQRNHIQIIEQNLCSCDTSQTPMQFGMLVRLM</sequence>
<keyword evidence="2" id="KW-1185">Reference proteome</keyword>
<dbReference type="EMBL" id="JAOYFB010000005">
    <property type="protein sequence ID" value="KAK4015592.1"/>
    <property type="molecule type" value="Genomic_DNA"/>
</dbReference>
<organism evidence="1 2">
    <name type="scientific">Daphnia magna</name>
    <dbReference type="NCBI Taxonomy" id="35525"/>
    <lineage>
        <taxon>Eukaryota</taxon>
        <taxon>Metazoa</taxon>
        <taxon>Ecdysozoa</taxon>
        <taxon>Arthropoda</taxon>
        <taxon>Crustacea</taxon>
        <taxon>Branchiopoda</taxon>
        <taxon>Diplostraca</taxon>
        <taxon>Cladocera</taxon>
        <taxon>Anomopoda</taxon>
        <taxon>Daphniidae</taxon>
        <taxon>Daphnia</taxon>
    </lineage>
</organism>
<reference evidence="1 2" key="1">
    <citation type="journal article" date="2023" name="Nucleic Acids Res.">
        <title>The hologenome of Daphnia magna reveals possible DNA methylation and microbiome-mediated evolution of the host genome.</title>
        <authorList>
            <person name="Chaturvedi A."/>
            <person name="Li X."/>
            <person name="Dhandapani V."/>
            <person name="Marshall H."/>
            <person name="Kissane S."/>
            <person name="Cuenca-Cambronero M."/>
            <person name="Asole G."/>
            <person name="Calvet F."/>
            <person name="Ruiz-Romero M."/>
            <person name="Marangio P."/>
            <person name="Guigo R."/>
            <person name="Rago D."/>
            <person name="Mirbahai L."/>
            <person name="Eastwood N."/>
            <person name="Colbourne J.K."/>
            <person name="Zhou J."/>
            <person name="Mallon E."/>
            <person name="Orsini L."/>
        </authorList>
    </citation>
    <scope>NUCLEOTIDE SEQUENCE [LARGE SCALE GENOMIC DNA]</scope>
    <source>
        <strain evidence="1">LRV0_1</strain>
    </source>
</reference>
<accession>A0ABQ9ZRP8</accession>
<dbReference type="Proteomes" id="UP001234178">
    <property type="component" value="Unassembled WGS sequence"/>
</dbReference>
<evidence type="ECO:0000313" key="2">
    <source>
        <dbReference type="Proteomes" id="UP001234178"/>
    </source>
</evidence>
<gene>
    <name evidence="1" type="ORF">OUZ56_030567</name>
</gene>